<gene>
    <name evidence="2" type="ordered locus">Shewmr7_1474</name>
</gene>
<dbReference type="HOGENOM" id="CLU_195345_1_0_6"/>
<protein>
    <submittedName>
        <fullName evidence="2">Uncharacterized protein</fullName>
    </submittedName>
</protein>
<sequence length="86" mass="9691">MLFFDMHYRDLADKEVAVGFMFYIVVALSVSCSWCFGVAAFRAGLSVSYWAVMGFILGPLAFPLFSSHKRIALSRMRQTSDVRLIA</sequence>
<keyword evidence="1" id="KW-0472">Membrane</keyword>
<proteinExistence type="predicted"/>
<feature type="transmembrane region" description="Helical" evidence="1">
    <location>
        <begin position="47"/>
        <end position="67"/>
    </location>
</feature>
<keyword evidence="1" id="KW-1133">Transmembrane helix</keyword>
<reference evidence="2" key="1">
    <citation type="submission" date="2006-08" db="EMBL/GenBank/DDBJ databases">
        <title>Complete sequence of Chromosome1 of Shewanella sp. MR-7.</title>
        <authorList>
            <consortium name="US DOE Joint Genome Institute"/>
            <person name="Copeland A."/>
            <person name="Lucas S."/>
            <person name="Lapidus A."/>
            <person name="Barry K."/>
            <person name="Detter J.C."/>
            <person name="Glavina del Rio T."/>
            <person name="Hammon N."/>
            <person name="Israni S."/>
            <person name="Dalin E."/>
            <person name="Tice H."/>
            <person name="Pitluck S."/>
            <person name="Kiss H."/>
            <person name="Brettin T."/>
            <person name="Bruce D."/>
            <person name="Han C."/>
            <person name="Tapia R."/>
            <person name="Gilna P."/>
            <person name="Schmutz J."/>
            <person name="Larimer F."/>
            <person name="Land M."/>
            <person name="Hauser L."/>
            <person name="Kyrpides N."/>
            <person name="Mikhailova N."/>
            <person name="Nealson K."/>
            <person name="Konstantinidis K."/>
            <person name="Klappenbach J."/>
            <person name="Tiedje J."/>
            <person name="Richardson P."/>
        </authorList>
    </citation>
    <scope>NUCLEOTIDE SEQUENCE</scope>
    <source>
        <strain evidence="2">MR-7</strain>
    </source>
</reference>
<feature type="transmembrane region" description="Helical" evidence="1">
    <location>
        <begin position="20"/>
        <end position="41"/>
    </location>
</feature>
<evidence type="ECO:0000256" key="1">
    <source>
        <dbReference type="SAM" id="Phobius"/>
    </source>
</evidence>
<name>Q0HWN2_SHESR</name>
<dbReference type="KEGG" id="shm:Shewmr7_1474"/>
<accession>Q0HWN2</accession>
<keyword evidence="1" id="KW-0812">Transmembrane</keyword>
<dbReference type="EMBL" id="CP000444">
    <property type="protein sequence ID" value="ABI42473.1"/>
    <property type="molecule type" value="Genomic_DNA"/>
</dbReference>
<dbReference type="AlphaFoldDB" id="Q0HWN2"/>
<organism evidence="2">
    <name type="scientific">Shewanella sp. (strain MR-7)</name>
    <dbReference type="NCBI Taxonomy" id="60481"/>
    <lineage>
        <taxon>Bacteria</taxon>
        <taxon>Pseudomonadati</taxon>
        <taxon>Pseudomonadota</taxon>
        <taxon>Gammaproteobacteria</taxon>
        <taxon>Alteromonadales</taxon>
        <taxon>Shewanellaceae</taxon>
        <taxon>Shewanella</taxon>
    </lineage>
</organism>
<evidence type="ECO:0000313" key="2">
    <source>
        <dbReference type="EMBL" id="ABI42473.1"/>
    </source>
</evidence>